<evidence type="ECO:0000313" key="2">
    <source>
        <dbReference type="EMBL" id="KAG9253632.1"/>
    </source>
</evidence>
<evidence type="ECO:0000313" key="3">
    <source>
        <dbReference type="Proteomes" id="UP000887229"/>
    </source>
</evidence>
<accession>A0A9P8CNY7</accession>
<dbReference type="Proteomes" id="UP000887229">
    <property type="component" value="Unassembled WGS sequence"/>
</dbReference>
<dbReference type="AlphaFoldDB" id="A0A9P8CNY7"/>
<gene>
    <name evidence="2" type="ORF">F5Z01DRAFT_151318</name>
</gene>
<keyword evidence="3" id="KW-1185">Reference proteome</keyword>
<feature type="transmembrane region" description="Helical" evidence="1">
    <location>
        <begin position="104"/>
        <end position="123"/>
    </location>
</feature>
<dbReference type="EMBL" id="MU251257">
    <property type="protein sequence ID" value="KAG9253632.1"/>
    <property type="molecule type" value="Genomic_DNA"/>
</dbReference>
<dbReference type="GeneID" id="70288632"/>
<keyword evidence="1" id="KW-1133">Transmembrane helix</keyword>
<evidence type="ECO:0000256" key="1">
    <source>
        <dbReference type="SAM" id="Phobius"/>
    </source>
</evidence>
<comment type="caution">
    <text evidence="2">The sequence shown here is derived from an EMBL/GenBank/DDBJ whole genome shotgun (WGS) entry which is preliminary data.</text>
</comment>
<organism evidence="2 3">
    <name type="scientific">Emericellopsis atlantica</name>
    <dbReference type="NCBI Taxonomy" id="2614577"/>
    <lineage>
        <taxon>Eukaryota</taxon>
        <taxon>Fungi</taxon>
        <taxon>Dikarya</taxon>
        <taxon>Ascomycota</taxon>
        <taxon>Pezizomycotina</taxon>
        <taxon>Sordariomycetes</taxon>
        <taxon>Hypocreomycetidae</taxon>
        <taxon>Hypocreales</taxon>
        <taxon>Bionectriaceae</taxon>
        <taxon>Emericellopsis</taxon>
    </lineage>
</organism>
<protein>
    <submittedName>
        <fullName evidence="2">Uncharacterized protein</fullName>
    </submittedName>
</protein>
<keyword evidence="1" id="KW-0812">Transmembrane</keyword>
<proteinExistence type="predicted"/>
<reference evidence="2" key="1">
    <citation type="journal article" date="2021" name="IMA Fungus">
        <title>Genomic characterization of three marine fungi, including Emericellopsis atlantica sp. nov. with signatures of a generalist lifestyle and marine biomass degradation.</title>
        <authorList>
            <person name="Hagestad O.C."/>
            <person name="Hou L."/>
            <person name="Andersen J.H."/>
            <person name="Hansen E.H."/>
            <person name="Altermark B."/>
            <person name="Li C."/>
            <person name="Kuhnert E."/>
            <person name="Cox R.J."/>
            <person name="Crous P.W."/>
            <person name="Spatafora J.W."/>
            <person name="Lail K."/>
            <person name="Amirebrahimi M."/>
            <person name="Lipzen A."/>
            <person name="Pangilinan J."/>
            <person name="Andreopoulos W."/>
            <person name="Hayes R.D."/>
            <person name="Ng V."/>
            <person name="Grigoriev I.V."/>
            <person name="Jackson S.A."/>
            <person name="Sutton T.D.S."/>
            <person name="Dobson A.D.W."/>
            <person name="Rama T."/>
        </authorList>
    </citation>
    <scope>NUCLEOTIDE SEQUENCE</scope>
    <source>
        <strain evidence="2">TS7</strain>
    </source>
</reference>
<keyword evidence="1" id="KW-0472">Membrane</keyword>
<feature type="transmembrane region" description="Helical" evidence="1">
    <location>
        <begin position="21"/>
        <end position="50"/>
    </location>
</feature>
<dbReference type="RefSeq" id="XP_046117556.1">
    <property type="nucleotide sequence ID" value="XM_046257729.1"/>
</dbReference>
<sequence>MKSKVHVPNSRKRPQNFSTPRYLFIMTFNAGTLLIHISLYIASCIVEWVIGRLWMDAGCPTDEGACFILFVPGFILVPVLSGFAWFAALDTWGKHSSPSIPSDAYAAASILGFSVTASVATTMKARRGVCFMTGLSFAMGGLAGFCILENRLGIITSIIRGLEASDRGPPPN</sequence>
<feature type="transmembrane region" description="Helical" evidence="1">
    <location>
        <begin position="129"/>
        <end position="148"/>
    </location>
</feature>
<name>A0A9P8CNY7_9HYPO</name>
<feature type="transmembrane region" description="Helical" evidence="1">
    <location>
        <begin position="70"/>
        <end position="92"/>
    </location>
</feature>